<dbReference type="Proteomes" id="UP000050761">
    <property type="component" value="Unassembled WGS sequence"/>
</dbReference>
<reference evidence="3" key="2">
    <citation type="submission" date="2019-09" db="UniProtKB">
        <authorList>
            <consortium name="WormBaseParasite"/>
        </authorList>
    </citation>
    <scope>IDENTIFICATION</scope>
</reference>
<accession>A0A183GV37</accession>
<dbReference type="AlphaFoldDB" id="A0A183GV37"/>
<dbReference type="EMBL" id="UZAH01040251">
    <property type="protein sequence ID" value="VDP58215.1"/>
    <property type="molecule type" value="Genomic_DNA"/>
</dbReference>
<evidence type="ECO:0000313" key="2">
    <source>
        <dbReference type="Proteomes" id="UP000050761"/>
    </source>
</evidence>
<sequence length="117" mass="13038">MISDLAPEFSRRRRPASEAFKSVEEVVKETKNVQLRAQLFDSIVLPALTYASETGAIRSWDEHAVSVVQQGVEKKMLGMTKFTQVKEGLQSSELRRLLKIGHAVAWASRRKLGGPAT</sequence>
<proteinExistence type="predicted"/>
<evidence type="ECO:0000313" key="3">
    <source>
        <dbReference type="WBParaSite" id="HPBE_0002655701-mRNA-1"/>
    </source>
</evidence>
<accession>A0A3P8FTN3</accession>
<dbReference type="WBParaSite" id="HPBE_0002655701-mRNA-1">
    <property type="protein sequence ID" value="HPBE_0002655701-mRNA-1"/>
    <property type="gene ID" value="HPBE_0002655701"/>
</dbReference>
<evidence type="ECO:0000313" key="1">
    <source>
        <dbReference type="EMBL" id="VDP58215.1"/>
    </source>
</evidence>
<reference evidence="1 2" key="1">
    <citation type="submission" date="2018-11" db="EMBL/GenBank/DDBJ databases">
        <authorList>
            <consortium name="Pathogen Informatics"/>
        </authorList>
    </citation>
    <scope>NUCLEOTIDE SEQUENCE [LARGE SCALE GENOMIC DNA]</scope>
</reference>
<keyword evidence="2" id="KW-1185">Reference proteome</keyword>
<gene>
    <name evidence="1" type="ORF">HPBE_LOCUS26556</name>
</gene>
<protein>
    <submittedName>
        <fullName evidence="3">ApbA_C domain-containing protein</fullName>
    </submittedName>
</protein>
<name>A0A183GV37_HELPZ</name>
<organism evidence="2 3">
    <name type="scientific">Heligmosomoides polygyrus</name>
    <name type="common">Parasitic roundworm</name>
    <dbReference type="NCBI Taxonomy" id="6339"/>
    <lineage>
        <taxon>Eukaryota</taxon>
        <taxon>Metazoa</taxon>
        <taxon>Ecdysozoa</taxon>
        <taxon>Nematoda</taxon>
        <taxon>Chromadorea</taxon>
        <taxon>Rhabditida</taxon>
        <taxon>Rhabditina</taxon>
        <taxon>Rhabditomorpha</taxon>
        <taxon>Strongyloidea</taxon>
        <taxon>Heligmosomidae</taxon>
        <taxon>Heligmosomoides</taxon>
    </lineage>
</organism>
<dbReference type="OrthoDB" id="5837130at2759"/>